<dbReference type="Proteomes" id="UP000670947">
    <property type="component" value="Unassembled WGS sequence"/>
</dbReference>
<reference evidence="3 4" key="1">
    <citation type="submission" date="2021-03" db="EMBL/GenBank/DDBJ databases">
        <title>Paenibacillus artemisicola MWE-103 whole genome sequence.</title>
        <authorList>
            <person name="Ham Y.J."/>
        </authorList>
    </citation>
    <scope>NUCLEOTIDE SEQUENCE [LARGE SCALE GENOMIC DNA]</scope>
    <source>
        <strain evidence="3 4">MWE-103</strain>
    </source>
</reference>
<feature type="chain" id="PRO_5046503144" evidence="1">
    <location>
        <begin position="25"/>
        <end position="179"/>
    </location>
</feature>
<dbReference type="InterPro" id="IPR059180">
    <property type="entry name" value="3D_YorM"/>
</dbReference>
<dbReference type="CDD" id="cd14667">
    <property type="entry name" value="3D_containing_proteins"/>
    <property type="match status" value="1"/>
</dbReference>
<accession>A0ABS3W3D0</accession>
<comment type="caution">
    <text evidence="3">The sequence shown here is derived from an EMBL/GenBank/DDBJ whole genome shotgun (WGS) entry which is preliminary data.</text>
</comment>
<feature type="domain" description="3D" evidence="2">
    <location>
        <begin position="122"/>
        <end position="174"/>
    </location>
</feature>
<name>A0ABS3W3D0_9BACL</name>
<sequence>MIAARTIACSALALTLFIMTQFPATEEASAVGAPAALPATPLFSASLAKSLTVPNLDEARASARKAKAKTAAKQAVKRAAKPAGKTRHFEVTAYTVGDDFTPSHGITASGERVKDGRTLACPKSLPFGTKVYLPALDRTYTCTDRGGMIKEGHLDIYMDSLKEALRFGRRQMKAVLTAA</sequence>
<evidence type="ECO:0000313" key="3">
    <source>
        <dbReference type="EMBL" id="MBO7742808.1"/>
    </source>
</evidence>
<evidence type="ECO:0000313" key="4">
    <source>
        <dbReference type="Proteomes" id="UP000670947"/>
    </source>
</evidence>
<dbReference type="EMBL" id="JAGGDJ010000001">
    <property type="protein sequence ID" value="MBO7742808.1"/>
    <property type="molecule type" value="Genomic_DNA"/>
</dbReference>
<evidence type="ECO:0000259" key="2">
    <source>
        <dbReference type="Pfam" id="PF06725"/>
    </source>
</evidence>
<keyword evidence="4" id="KW-1185">Reference proteome</keyword>
<dbReference type="RefSeq" id="WP_208845775.1">
    <property type="nucleotide sequence ID" value="NZ_JAGGDJ010000001.1"/>
</dbReference>
<keyword evidence="1" id="KW-0732">Signal</keyword>
<dbReference type="InterPro" id="IPR036908">
    <property type="entry name" value="RlpA-like_sf"/>
</dbReference>
<gene>
    <name evidence="3" type="ORF">I8J29_01280</name>
</gene>
<dbReference type="InterPro" id="IPR010611">
    <property type="entry name" value="3D_dom"/>
</dbReference>
<dbReference type="Gene3D" id="2.40.40.10">
    <property type="entry name" value="RlpA-like domain"/>
    <property type="match status" value="1"/>
</dbReference>
<dbReference type="Pfam" id="PF06725">
    <property type="entry name" value="3D"/>
    <property type="match status" value="1"/>
</dbReference>
<feature type="signal peptide" evidence="1">
    <location>
        <begin position="1"/>
        <end position="24"/>
    </location>
</feature>
<proteinExistence type="predicted"/>
<protein>
    <submittedName>
        <fullName evidence="3">3D domain-containing protein</fullName>
    </submittedName>
</protein>
<evidence type="ECO:0000256" key="1">
    <source>
        <dbReference type="SAM" id="SignalP"/>
    </source>
</evidence>
<organism evidence="3 4">
    <name type="scientific">Paenibacillus artemisiicola</name>
    <dbReference type="NCBI Taxonomy" id="1172618"/>
    <lineage>
        <taxon>Bacteria</taxon>
        <taxon>Bacillati</taxon>
        <taxon>Bacillota</taxon>
        <taxon>Bacilli</taxon>
        <taxon>Bacillales</taxon>
        <taxon>Paenibacillaceae</taxon>
        <taxon>Paenibacillus</taxon>
    </lineage>
</organism>